<dbReference type="InterPro" id="IPR001680">
    <property type="entry name" value="WD40_rpt"/>
</dbReference>
<evidence type="ECO:0000313" key="12">
    <source>
        <dbReference type="Proteomes" id="UP000269793"/>
    </source>
</evidence>
<keyword evidence="6" id="KW-0479">Metal-binding</keyword>
<dbReference type="Gene3D" id="3.30.420.10">
    <property type="entry name" value="Ribonuclease H-like superfamily/Ribonuclease H"/>
    <property type="match status" value="1"/>
</dbReference>
<dbReference type="InterPro" id="IPR013520">
    <property type="entry name" value="Ribonucl_H"/>
</dbReference>
<dbReference type="GO" id="GO:0031251">
    <property type="term" value="C:PAN complex"/>
    <property type="evidence" value="ECO:0007669"/>
    <property type="project" value="TreeGrafter"/>
</dbReference>
<dbReference type="SUPFAM" id="SSF54001">
    <property type="entry name" value="Cysteine proteinases"/>
    <property type="match status" value="1"/>
</dbReference>
<feature type="repeat" description="WD" evidence="9">
    <location>
        <begin position="295"/>
        <end position="319"/>
    </location>
</feature>
<keyword evidence="3 9" id="KW-0853">WD repeat</keyword>
<evidence type="ECO:0000256" key="2">
    <source>
        <dbReference type="ARBA" id="ARBA00022490"/>
    </source>
</evidence>
<dbReference type="GO" id="GO:0000932">
    <property type="term" value="C:P-body"/>
    <property type="evidence" value="ECO:0007669"/>
    <property type="project" value="TreeGrafter"/>
</dbReference>
<dbReference type="Pfam" id="PF20770">
    <property type="entry name" value="PAN2_N"/>
    <property type="match status" value="1"/>
</dbReference>
<dbReference type="InterPro" id="IPR028889">
    <property type="entry name" value="USP"/>
</dbReference>
<evidence type="ECO:0000256" key="4">
    <source>
        <dbReference type="ARBA" id="ARBA00022664"/>
    </source>
</evidence>
<evidence type="ECO:0000256" key="6">
    <source>
        <dbReference type="ARBA" id="ARBA00022723"/>
    </source>
</evidence>
<evidence type="ECO:0000313" key="11">
    <source>
        <dbReference type="EMBL" id="AYO42684.1"/>
    </source>
</evidence>
<dbReference type="GO" id="GO:0004535">
    <property type="term" value="F:poly(A)-specific ribonuclease activity"/>
    <property type="evidence" value="ECO:0007669"/>
    <property type="project" value="UniProtKB-EC"/>
</dbReference>
<dbReference type="InterPro" id="IPR050785">
    <property type="entry name" value="PAN2-PAN3_catalytic_subunit"/>
</dbReference>
<proteinExistence type="predicted"/>
<dbReference type="OrthoDB" id="16516at2759"/>
<sequence>MTEWTQRAHVLADHAVSGVLGHVSSLHFDTMSELLWVGSASGQLTSHTGALPTLPRYTSLAAHGVPKQPRHVRGILSDEKFIISLSEGRVCASQRQGLGRWSMQIEDHAPGVALAGLCASPQSASSDIIVGGAAPNSHDALFALHSISGRVVRSAVSDGTVTQLRKGSRYLCVGTEQGTIQLHDPRSLRAEHKLPAHHGGLIDLQTDGHLIYSIGWTLRQGRRIPEPFIKAHDVRTMQALIPTPLTAPGGPALLAIHPKKSSIVAVATPQSQFQLVDIHQPGQSQFYSMPSAALITALAFSSSAEALAFGESDGSVRVWTSDAHANTLRINAYPTPPVSMPDYAPPPPVMEWTDDTPLSCIGMPHYDKPLLSRINYDALWSDASPLFSIRAPVRPDALEHAQHIRGLTYAPLPRHLRGTRNRLVPSDPVLARLDRHGKLTPAARMRLRQTQHGAVRRIPPPLSARHTEPMPDYYGHLSIPYSRFGVEDFDFASYNQTRYAGLETNIGAAYANSYFQALHYTQPFRAFAKQHTIMPCADDDCLLCEAGFLFRMLEDAHGTHCQATQLLRVLTRSPQAALLGLLDESNAPYSHMAQTLNHFFLECASQHALRTSTSAALDRAFLPLCVNPCAWSLLQYSTCHACGHTTARSQLAHVVDLLYPTGAAPHTYDFATLLSASMLRETFFKSTCRQCYTRFAPHNTWRSAASTHALPAVLCVNTCIDGAEQFHHWEPTDHGFVPLRLAMDVEHGYVHAQSVWDASAPWPRAGTACYMLRAMVIQAQGARDAPHLCALVRAPNDDDAPDAWYVFNDFLVRPITEAEALRFGEPWKVPALLVWERVDDVTESHAKHLADLARHLRPDLSLLLQDTHISQHRRDDLCRHRILSESELPKPGTLVAIDAEFVSLAQEELEVFSDGTRTLIQPSSLALARVSVLRGEGPREGEPFIDDHIWTTEPIVDYLTQFSGIQPDDLDPKRTQRTLVSHKTAYKKLRMLTDLGCRFIGHGLAKDFRIINIFVPPSQVIDTVQLYHSPAHPRNLSLRFLSWFLLKKDIQQGLALGVEQHDGHDSIEDALAALQLFRKYEQFERDGRLEDMLEDLYEIGPRVNWRPPEKIAS</sequence>
<dbReference type="VEuPathDB" id="FungiDB:DNF11_1734"/>
<keyword evidence="12" id="KW-1185">Reference proteome</keyword>
<dbReference type="InterPro" id="IPR036322">
    <property type="entry name" value="WD40_repeat_dom_sf"/>
</dbReference>
<reference evidence="11 12" key="1">
    <citation type="submission" date="2018-10" db="EMBL/GenBank/DDBJ databases">
        <title>Complete genome sequence of Malassezia restricta CBS 7877.</title>
        <authorList>
            <person name="Morand S.C."/>
            <person name="Bertignac M."/>
            <person name="Iltis A."/>
            <person name="Kolder I."/>
            <person name="Pirovano W."/>
            <person name="Jourdain R."/>
            <person name="Clavaud C."/>
        </authorList>
    </citation>
    <scope>NUCLEOTIDE SEQUENCE [LARGE SCALE GENOMIC DNA]</scope>
    <source>
        <strain evidence="11 12">CBS 7877</strain>
    </source>
</reference>
<accession>A0A3G2S3W0</accession>
<keyword evidence="2" id="KW-0963">Cytoplasm</keyword>
<protein>
    <submittedName>
        <fullName evidence="11">PAB-dependent poly(A)-specific ribonuclease subunit PAN2</fullName>
        <ecNumber evidence="11">3.1.13.4</ecNumber>
    </submittedName>
</protein>
<evidence type="ECO:0000256" key="7">
    <source>
        <dbReference type="ARBA" id="ARBA00022801"/>
    </source>
</evidence>
<dbReference type="SMART" id="SM00479">
    <property type="entry name" value="EXOIII"/>
    <property type="match status" value="1"/>
</dbReference>
<dbReference type="InterPro" id="IPR012337">
    <property type="entry name" value="RNaseH-like_sf"/>
</dbReference>
<dbReference type="InterPro" id="IPR028881">
    <property type="entry name" value="PAN2_UCH_dom"/>
</dbReference>
<dbReference type="SUPFAM" id="SSF53098">
    <property type="entry name" value="Ribonuclease H-like"/>
    <property type="match status" value="1"/>
</dbReference>
<keyword evidence="4" id="KW-0507">mRNA processing</keyword>
<dbReference type="FunFam" id="3.30.420.10:FF:000028">
    <property type="entry name" value="PAN2-PAN3 deadenylation complex catalytic subunit PAN2"/>
    <property type="match status" value="1"/>
</dbReference>
<comment type="subcellular location">
    <subcellularLocation>
        <location evidence="1">Cytoplasm</location>
    </subcellularLocation>
</comment>
<evidence type="ECO:0000256" key="1">
    <source>
        <dbReference type="ARBA" id="ARBA00004496"/>
    </source>
</evidence>
<dbReference type="GO" id="GO:0003676">
    <property type="term" value="F:nucleic acid binding"/>
    <property type="evidence" value="ECO:0007669"/>
    <property type="project" value="InterPro"/>
</dbReference>
<evidence type="ECO:0000256" key="5">
    <source>
        <dbReference type="ARBA" id="ARBA00022722"/>
    </source>
</evidence>
<dbReference type="InterPro" id="IPR015943">
    <property type="entry name" value="WD40/YVTN_repeat-like_dom_sf"/>
</dbReference>
<dbReference type="SUPFAM" id="SSF50978">
    <property type="entry name" value="WD40 repeat-like"/>
    <property type="match status" value="1"/>
</dbReference>
<evidence type="ECO:0000259" key="10">
    <source>
        <dbReference type="PROSITE" id="PS50235"/>
    </source>
</evidence>
<dbReference type="InterPro" id="IPR036397">
    <property type="entry name" value="RNaseH_sf"/>
</dbReference>
<gene>
    <name evidence="11" type="primary">PAN2</name>
    <name evidence="11" type="ORF">DNF11_1734</name>
</gene>
<dbReference type="Pfam" id="PF13423">
    <property type="entry name" value="UCH_1"/>
    <property type="match status" value="1"/>
</dbReference>
<keyword evidence="7 11" id="KW-0378">Hydrolase</keyword>
<dbReference type="Proteomes" id="UP000269793">
    <property type="component" value="Chromosome III"/>
</dbReference>
<dbReference type="InterPro" id="IPR038765">
    <property type="entry name" value="Papain-like_cys_pep_sf"/>
</dbReference>
<dbReference type="CDD" id="cd06143">
    <property type="entry name" value="PAN2_exo"/>
    <property type="match status" value="1"/>
</dbReference>
<organism evidence="11 12">
    <name type="scientific">Malassezia restricta (strain ATCC 96810 / NBRC 103918 / CBS 7877)</name>
    <name type="common">Seborrheic dermatitis infection agent</name>
    <dbReference type="NCBI Taxonomy" id="425264"/>
    <lineage>
        <taxon>Eukaryota</taxon>
        <taxon>Fungi</taxon>
        <taxon>Dikarya</taxon>
        <taxon>Basidiomycota</taxon>
        <taxon>Ustilaginomycotina</taxon>
        <taxon>Malasseziomycetes</taxon>
        <taxon>Malasseziales</taxon>
        <taxon>Malasseziaceae</taxon>
        <taxon>Malassezia</taxon>
    </lineage>
</organism>
<dbReference type="GO" id="GO:0046872">
    <property type="term" value="F:metal ion binding"/>
    <property type="evidence" value="ECO:0007669"/>
    <property type="project" value="UniProtKB-KW"/>
</dbReference>
<dbReference type="PROSITE" id="PS50082">
    <property type="entry name" value="WD_REPEATS_2"/>
    <property type="match status" value="1"/>
</dbReference>
<dbReference type="GO" id="GO:0000289">
    <property type="term" value="P:nuclear-transcribed mRNA poly(A) tail shortening"/>
    <property type="evidence" value="ECO:0007669"/>
    <property type="project" value="TreeGrafter"/>
</dbReference>
<evidence type="ECO:0000256" key="9">
    <source>
        <dbReference type="PROSITE-ProRule" id="PRU00221"/>
    </source>
</evidence>
<evidence type="ECO:0000256" key="8">
    <source>
        <dbReference type="ARBA" id="ARBA00022839"/>
    </source>
</evidence>
<dbReference type="InterPro" id="IPR048841">
    <property type="entry name" value="PAN2_N"/>
</dbReference>
<dbReference type="EC" id="3.1.13.4" evidence="11"/>
<evidence type="ECO:0000256" key="3">
    <source>
        <dbReference type="ARBA" id="ARBA00022574"/>
    </source>
</evidence>
<name>A0A3G2S3W0_MALR7</name>
<dbReference type="Gene3D" id="2.130.10.10">
    <property type="entry name" value="YVTN repeat-like/Quinoprotein amine dehydrogenase"/>
    <property type="match status" value="1"/>
</dbReference>
<dbReference type="PANTHER" id="PTHR15728:SF0">
    <property type="entry name" value="PAN2-PAN3 DEADENYLATION COMPLEX CATALYTIC SUBUNIT PAN2"/>
    <property type="match status" value="1"/>
</dbReference>
<keyword evidence="8" id="KW-0269">Exonuclease</keyword>
<dbReference type="Gene3D" id="3.90.70.10">
    <property type="entry name" value="Cysteine proteinases"/>
    <property type="match status" value="1"/>
</dbReference>
<dbReference type="EMBL" id="CP033150">
    <property type="protein sequence ID" value="AYO42684.1"/>
    <property type="molecule type" value="Genomic_DNA"/>
</dbReference>
<dbReference type="GO" id="GO:0006397">
    <property type="term" value="P:mRNA processing"/>
    <property type="evidence" value="ECO:0007669"/>
    <property type="project" value="UniProtKB-KW"/>
</dbReference>
<dbReference type="PROSITE" id="PS50235">
    <property type="entry name" value="USP_3"/>
    <property type="match status" value="1"/>
</dbReference>
<dbReference type="AlphaFoldDB" id="A0A3G2S3W0"/>
<dbReference type="STRING" id="425264.A0A3G2S3W0"/>
<dbReference type="Pfam" id="PF00929">
    <property type="entry name" value="RNase_T"/>
    <property type="match status" value="1"/>
</dbReference>
<dbReference type="PANTHER" id="PTHR15728">
    <property type="entry name" value="DEADENYLATION COMPLEX CATALYTIC SUBUNIT PAN2"/>
    <property type="match status" value="1"/>
</dbReference>
<keyword evidence="5" id="KW-0540">Nuclease</keyword>
<feature type="domain" description="USP" evidence="10">
    <location>
        <begin position="500"/>
        <end position="838"/>
    </location>
</feature>